<gene>
    <name evidence="1" type="ORF">RM706_02145</name>
</gene>
<accession>A0ABU3A6M1</accession>
<dbReference type="GO" id="GO:0016787">
    <property type="term" value="F:hydrolase activity"/>
    <property type="evidence" value="ECO:0007669"/>
    <property type="project" value="UniProtKB-KW"/>
</dbReference>
<reference evidence="1 2" key="1">
    <citation type="submission" date="2023-09" db="EMBL/GenBank/DDBJ databases">
        <authorList>
            <person name="Rey-Velasco X."/>
        </authorList>
    </citation>
    <scope>NUCLEOTIDE SEQUENCE [LARGE SCALE GENOMIC DNA]</scope>
    <source>
        <strain evidence="1 2">F388</strain>
    </source>
</reference>
<dbReference type="EMBL" id="JAVRHR010000001">
    <property type="protein sequence ID" value="MDT0605809.1"/>
    <property type="molecule type" value="Genomic_DNA"/>
</dbReference>
<evidence type="ECO:0000313" key="1">
    <source>
        <dbReference type="EMBL" id="MDT0605809.1"/>
    </source>
</evidence>
<dbReference type="Gene3D" id="3.50.30.50">
    <property type="entry name" value="Putative cyclase"/>
    <property type="match status" value="1"/>
</dbReference>
<sequence length="251" mass="28618">MIASIKYNSRNYKIDLSKPLDISIAMRGNEKNVNAWYLRHPTIKPHEEDGFIGKVSEGSSVNFNNIWFNPHSHVTHTECVGHITKVVHSINQKLKQYFFLAEVITVAPEKQGEDFVISKKQLQYALGTKKRKAVVIRTLPNLENKKTAQYSNTNPPYLLEEAILFLKNKQVDHLLIDLPSVDREKDEGVLAGHHAFWNTQGKIRANATITEFIFVSNAIEDGTYFLNLQVAPFENDASPSRPVLYKLIDEE</sequence>
<protein>
    <submittedName>
        <fullName evidence="1">Cyclase family protein</fullName>
        <ecNumber evidence="1">3.5.-.-</ecNumber>
    </submittedName>
</protein>
<dbReference type="RefSeq" id="WP_311349376.1">
    <property type="nucleotide sequence ID" value="NZ_JAVRHR010000001.1"/>
</dbReference>
<dbReference type="InterPro" id="IPR007325">
    <property type="entry name" value="KFase/CYL"/>
</dbReference>
<evidence type="ECO:0000313" key="2">
    <source>
        <dbReference type="Proteomes" id="UP001255246"/>
    </source>
</evidence>
<name>A0ABU3A6M1_9FLAO</name>
<dbReference type="Proteomes" id="UP001255246">
    <property type="component" value="Unassembled WGS sequence"/>
</dbReference>
<keyword evidence="2" id="KW-1185">Reference proteome</keyword>
<comment type="caution">
    <text evidence="1">The sequence shown here is derived from an EMBL/GenBank/DDBJ whole genome shotgun (WGS) entry which is preliminary data.</text>
</comment>
<dbReference type="EC" id="3.5.-.-" evidence="1"/>
<organism evidence="1 2">
    <name type="scientific">Croceitalea rosinachiae</name>
    <dbReference type="NCBI Taxonomy" id="3075596"/>
    <lineage>
        <taxon>Bacteria</taxon>
        <taxon>Pseudomonadati</taxon>
        <taxon>Bacteroidota</taxon>
        <taxon>Flavobacteriia</taxon>
        <taxon>Flavobacteriales</taxon>
        <taxon>Flavobacteriaceae</taxon>
        <taxon>Croceitalea</taxon>
    </lineage>
</organism>
<keyword evidence="1" id="KW-0378">Hydrolase</keyword>
<dbReference type="Pfam" id="PF04199">
    <property type="entry name" value="Cyclase"/>
    <property type="match status" value="1"/>
</dbReference>
<dbReference type="SUPFAM" id="SSF102198">
    <property type="entry name" value="Putative cyclase"/>
    <property type="match status" value="1"/>
</dbReference>
<dbReference type="InterPro" id="IPR037175">
    <property type="entry name" value="KFase_sf"/>
</dbReference>
<proteinExistence type="predicted"/>